<protein>
    <submittedName>
        <fullName evidence="5">Uncharacterized protein</fullName>
    </submittedName>
</protein>
<keyword evidence="2 4" id="KW-0560">Oxidoreductase</keyword>
<reference evidence="5" key="1">
    <citation type="submission" date="2022-03" db="EMBL/GenBank/DDBJ databases">
        <authorList>
            <person name="Martin C."/>
        </authorList>
    </citation>
    <scope>NUCLEOTIDE SEQUENCE</scope>
</reference>
<organism evidence="5 6">
    <name type="scientific">Owenia fusiformis</name>
    <name type="common">Polychaete worm</name>
    <dbReference type="NCBI Taxonomy" id="6347"/>
    <lineage>
        <taxon>Eukaryota</taxon>
        <taxon>Metazoa</taxon>
        <taxon>Spiralia</taxon>
        <taxon>Lophotrochozoa</taxon>
        <taxon>Annelida</taxon>
        <taxon>Polychaeta</taxon>
        <taxon>Sedentaria</taxon>
        <taxon>Canalipalpata</taxon>
        <taxon>Sabellida</taxon>
        <taxon>Oweniida</taxon>
        <taxon>Oweniidae</taxon>
        <taxon>Owenia</taxon>
    </lineage>
</organism>
<keyword evidence="4" id="KW-1133">Transmembrane helix</keyword>
<keyword evidence="3" id="KW-0520">NAD</keyword>
<proteinExistence type="inferred from homology"/>
<keyword evidence="4" id="KW-0812">Transmembrane</keyword>
<dbReference type="Gene3D" id="3.40.50.720">
    <property type="entry name" value="NAD(P)-binding Rossmann-like Domain"/>
    <property type="match status" value="1"/>
</dbReference>
<evidence type="ECO:0000313" key="5">
    <source>
        <dbReference type="EMBL" id="CAH1795070.1"/>
    </source>
</evidence>
<evidence type="ECO:0000256" key="3">
    <source>
        <dbReference type="ARBA" id="ARBA00023027"/>
    </source>
</evidence>
<keyword evidence="4" id="KW-0472">Membrane</keyword>
<dbReference type="FunFam" id="3.40.50.720:FF:000138">
    <property type="entry name" value="Short-chain dehydrogenase/reductase family 42E member 1"/>
    <property type="match status" value="1"/>
</dbReference>
<dbReference type="InterPro" id="IPR050177">
    <property type="entry name" value="Lipid_A_modif_metabolic_enz"/>
</dbReference>
<dbReference type="SUPFAM" id="SSF51735">
    <property type="entry name" value="NAD(P)-binding Rossmann-fold domains"/>
    <property type="match status" value="1"/>
</dbReference>
<comment type="similarity">
    <text evidence="1 4">Belongs to the 3-beta-HSD family.</text>
</comment>
<evidence type="ECO:0000256" key="2">
    <source>
        <dbReference type="ARBA" id="ARBA00023002"/>
    </source>
</evidence>
<dbReference type="GO" id="GO:0006694">
    <property type="term" value="P:steroid biosynthetic process"/>
    <property type="evidence" value="ECO:0007669"/>
    <property type="project" value="InterPro"/>
</dbReference>
<accession>A0A8J1U9Q7</accession>
<keyword evidence="6" id="KW-1185">Reference proteome</keyword>
<name>A0A8J1U9Q7_OWEFU</name>
<dbReference type="EMBL" id="CAIIXF020000009">
    <property type="protein sequence ID" value="CAH1795070.1"/>
    <property type="molecule type" value="Genomic_DNA"/>
</dbReference>
<dbReference type="AlphaFoldDB" id="A0A8J1U9Q7"/>
<dbReference type="Proteomes" id="UP000749559">
    <property type="component" value="Unassembled WGS sequence"/>
</dbReference>
<gene>
    <name evidence="5" type="ORF">OFUS_LOCUS19661</name>
</gene>
<dbReference type="GO" id="GO:0016616">
    <property type="term" value="F:oxidoreductase activity, acting on the CH-OH group of donors, NAD or NADP as acceptor"/>
    <property type="evidence" value="ECO:0007669"/>
    <property type="project" value="InterPro"/>
</dbReference>
<evidence type="ECO:0000256" key="1">
    <source>
        <dbReference type="ARBA" id="ARBA00009219"/>
    </source>
</evidence>
<dbReference type="InterPro" id="IPR002225">
    <property type="entry name" value="3Beta_OHSteriod_DH/Estase"/>
</dbReference>
<evidence type="ECO:0000256" key="4">
    <source>
        <dbReference type="RuleBase" id="RU004475"/>
    </source>
</evidence>
<evidence type="ECO:0000313" key="6">
    <source>
        <dbReference type="Proteomes" id="UP000749559"/>
    </source>
</evidence>
<dbReference type="InterPro" id="IPR036291">
    <property type="entry name" value="NAD(P)-bd_dom_sf"/>
</dbReference>
<dbReference type="PANTHER" id="PTHR43245:SF51">
    <property type="entry name" value="SHORT CHAIN DEHYDROGENASE_REDUCTASE FAMILY 42E, MEMBER 2"/>
    <property type="match status" value="1"/>
</dbReference>
<dbReference type="PANTHER" id="PTHR43245">
    <property type="entry name" value="BIFUNCTIONAL POLYMYXIN RESISTANCE PROTEIN ARNA"/>
    <property type="match status" value="1"/>
</dbReference>
<dbReference type="Pfam" id="PF01073">
    <property type="entry name" value="3Beta_HSD"/>
    <property type="match status" value="1"/>
</dbReference>
<dbReference type="OrthoDB" id="2735536at2759"/>
<sequence length="395" mass="44691">MVKTRPTSMFREQEVDLITGGCGYVGTNLARALLAEGHKVVLFDLQKPLEDINDENIAFIQGDIRNLSEVNKAVNDVTTVYHLASYGMSGREQLNKKLIEEVNVLGTENVIKACIQHNVEHLVYTSTYNVVFGGQVIENGDETLPYLPMDKHSDHYSKTKSIAEQSVLYRNGAILENGLKLHTCALRLAGVYGPGEQRHLPRIMNYIERGYFSMIYGADKTLVDFLHVDNLVQAHVLAGKGLTSQRDHIAQGQAYFISDDKPVNNFLFFKPMVEGLGYTYPKLRVPLGLVYFVAFLTELIHRVLGKFYNFQPLLTRTEVYKTGVTHYFNMAKAKQHLGYEPTVQNDLSKVIEHFKGQGREKPPKKKQSKLMRFVVDIILAFLFASILISFLPRVS</sequence>
<feature type="transmembrane region" description="Helical" evidence="4">
    <location>
        <begin position="370"/>
        <end position="391"/>
    </location>
</feature>
<comment type="caution">
    <text evidence="5">The sequence shown here is derived from an EMBL/GenBank/DDBJ whole genome shotgun (WGS) entry which is preliminary data.</text>
</comment>